<dbReference type="PROSITE" id="PS50967">
    <property type="entry name" value="HRDC"/>
    <property type="match status" value="1"/>
</dbReference>
<evidence type="ECO:0000256" key="5">
    <source>
        <dbReference type="ARBA" id="ARBA00022741"/>
    </source>
</evidence>
<evidence type="ECO:0000256" key="4">
    <source>
        <dbReference type="ARBA" id="ARBA00022723"/>
    </source>
</evidence>
<evidence type="ECO:0000256" key="10">
    <source>
        <dbReference type="ARBA" id="ARBA00022840"/>
    </source>
</evidence>
<evidence type="ECO:0000313" key="20">
    <source>
        <dbReference type="EMBL" id="MCU9611938.1"/>
    </source>
</evidence>
<organism evidence="20 21">
    <name type="scientific">Perspicuibacillus lycopersici</name>
    <dbReference type="NCBI Taxonomy" id="1325689"/>
    <lineage>
        <taxon>Bacteria</taxon>
        <taxon>Bacillati</taxon>
        <taxon>Bacillota</taxon>
        <taxon>Bacilli</taxon>
        <taxon>Bacillales</taxon>
        <taxon>Bacillaceae</taxon>
        <taxon>Perspicuibacillus</taxon>
    </lineage>
</organism>
<dbReference type="GO" id="GO:0005524">
    <property type="term" value="F:ATP binding"/>
    <property type="evidence" value="ECO:0007669"/>
    <property type="project" value="UniProtKB-KW"/>
</dbReference>
<comment type="cofactor">
    <cofactor evidence="1">
        <name>Mg(2+)</name>
        <dbReference type="ChEBI" id="CHEBI:18420"/>
    </cofactor>
</comment>
<evidence type="ECO:0000256" key="15">
    <source>
        <dbReference type="ARBA" id="ARBA00034617"/>
    </source>
</evidence>
<dbReference type="GO" id="GO:0006281">
    <property type="term" value="P:DNA repair"/>
    <property type="evidence" value="ECO:0007669"/>
    <property type="project" value="UniProtKB-KW"/>
</dbReference>
<keyword evidence="7 20" id="KW-0378">Hydrolase</keyword>
<comment type="catalytic activity">
    <reaction evidence="15">
        <text>Couples ATP hydrolysis with the unwinding of duplex DNA by translocating in the 3'-5' direction.</text>
        <dbReference type="EC" id="5.6.2.4"/>
    </reaction>
</comment>
<evidence type="ECO:0000256" key="13">
    <source>
        <dbReference type="ARBA" id="ARBA00023204"/>
    </source>
</evidence>
<dbReference type="SMART" id="SM00487">
    <property type="entry name" value="DEXDc"/>
    <property type="match status" value="1"/>
</dbReference>
<reference evidence="20" key="1">
    <citation type="submission" date="2022-10" db="EMBL/GenBank/DDBJ databases">
        <title>Description of Fervidibacillus gen. nov. in the family Fervidibacillaceae fam. nov. with two species, Fervidibacillus albus sp. nov., and Fervidibacillus halotolerans sp. nov., isolated from tidal flat sediments.</title>
        <authorList>
            <person name="Kwon K.K."/>
            <person name="Yang S.-H."/>
        </authorList>
    </citation>
    <scope>NUCLEOTIDE SEQUENCE</scope>
    <source>
        <strain evidence="20">JCM 19140</strain>
    </source>
</reference>
<evidence type="ECO:0000259" key="17">
    <source>
        <dbReference type="PROSITE" id="PS50967"/>
    </source>
</evidence>
<evidence type="ECO:0000256" key="6">
    <source>
        <dbReference type="ARBA" id="ARBA00022763"/>
    </source>
</evidence>
<dbReference type="GO" id="GO:0043590">
    <property type="term" value="C:bacterial nucleoid"/>
    <property type="evidence" value="ECO:0007669"/>
    <property type="project" value="TreeGrafter"/>
</dbReference>
<evidence type="ECO:0000256" key="16">
    <source>
        <dbReference type="NCBIfam" id="TIGR01389"/>
    </source>
</evidence>
<dbReference type="GO" id="GO:0006260">
    <property type="term" value="P:DNA replication"/>
    <property type="evidence" value="ECO:0007669"/>
    <property type="project" value="InterPro"/>
</dbReference>
<keyword evidence="5" id="KW-0547">Nucleotide-binding</keyword>
<dbReference type="FunFam" id="3.40.50.300:FF:000296">
    <property type="entry name" value="ATP-dependent DNA helicase RecQ"/>
    <property type="match status" value="1"/>
</dbReference>
<evidence type="ECO:0000313" key="21">
    <source>
        <dbReference type="Proteomes" id="UP001209318"/>
    </source>
</evidence>
<dbReference type="CDD" id="cd17920">
    <property type="entry name" value="DEXHc_RecQ"/>
    <property type="match status" value="1"/>
</dbReference>
<dbReference type="InterPro" id="IPR036390">
    <property type="entry name" value="WH_DNA-bd_sf"/>
</dbReference>
<dbReference type="GO" id="GO:0005737">
    <property type="term" value="C:cytoplasm"/>
    <property type="evidence" value="ECO:0007669"/>
    <property type="project" value="TreeGrafter"/>
</dbReference>
<dbReference type="EMBL" id="JAOUSF010000001">
    <property type="protein sequence ID" value="MCU9611938.1"/>
    <property type="molecule type" value="Genomic_DNA"/>
</dbReference>
<dbReference type="InterPro" id="IPR011545">
    <property type="entry name" value="DEAD/DEAH_box_helicase_dom"/>
</dbReference>
<evidence type="ECO:0000256" key="7">
    <source>
        <dbReference type="ARBA" id="ARBA00022801"/>
    </source>
</evidence>
<dbReference type="SUPFAM" id="SSF46785">
    <property type="entry name" value="Winged helix' DNA-binding domain"/>
    <property type="match status" value="1"/>
</dbReference>
<evidence type="ECO:0000256" key="12">
    <source>
        <dbReference type="ARBA" id="ARBA00023172"/>
    </source>
</evidence>
<keyword evidence="11" id="KW-0238">DNA-binding</keyword>
<proteinExistence type="inferred from homology"/>
<evidence type="ECO:0000256" key="11">
    <source>
        <dbReference type="ARBA" id="ARBA00023125"/>
    </source>
</evidence>
<dbReference type="SMART" id="SM00341">
    <property type="entry name" value="HRDC"/>
    <property type="match status" value="1"/>
</dbReference>
<dbReference type="GO" id="GO:0003677">
    <property type="term" value="F:DNA binding"/>
    <property type="evidence" value="ECO:0007669"/>
    <property type="project" value="UniProtKB-KW"/>
</dbReference>
<dbReference type="EC" id="5.6.2.4" evidence="16"/>
<dbReference type="GO" id="GO:0009378">
    <property type="term" value="F:four-way junction helicase activity"/>
    <property type="evidence" value="ECO:0007669"/>
    <property type="project" value="TreeGrafter"/>
</dbReference>
<dbReference type="InterPro" id="IPR006293">
    <property type="entry name" value="DNA_helicase_ATP-dep_RecQ_bac"/>
</dbReference>
<dbReference type="GO" id="GO:0009432">
    <property type="term" value="P:SOS response"/>
    <property type="evidence" value="ECO:0007669"/>
    <property type="project" value="UniProtKB-UniRule"/>
</dbReference>
<dbReference type="NCBIfam" id="TIGR01389">
    <property type="entry name" value="recQ"/>
    <property type="match status" value="1"/>
</dbReference>
<dbReference type="Gene3D" id="1.10.10.10">
    <property type="entry name" value="Winged helix-like DNA-binding domain superfamily/Winged helix DNA-binding domain"/>
    <property type="match status" value="1"/>
</dbReference>
<dbReference type="InterPro" id="IPR002121">
    <property type="entry name" value="HRDC_dom"/>
</dbReference>
<dbReference type="SMART" id="SM00956">
    <property type="entry name" value="RQC"/>
    <property type="match status" value="1"/>
</dbReference>
<dbReference type="AlphaFoldDB" id="A0AAE3LRN6"/>
<dbReference type="Pfam" id="PF00271">
    <property type="entry name" value="Helicase_C"/>
    <property type="match status" value="1"/>
</dbReference>
<comment type="caution">
    <text evidence="20">The sequence shown here is derived from an EMBL/GenBank/DDBJ whole genome shotgun (WGS) entry which is preliminary data.</text>
</comment>
<comment type="cofactor">
    <cofactor evidence="2">
        <name>Zn(2+)</name>
        <dbReference type="ChEBI" id="CHEBI:29105"/>
    </cofactor>
</comment>
<sequence length="596" mass="68268">MNQAINQAKEILKNYFGYDQFRIGQEQIIENVLQKKDVVGIMPTGGGKSLTYQIPALIFPGVSIVISPLISLMKDQVDTLQSIGIPATFINSSLSQSEIAERIEKSKKGEFKLIYLAPERLSSSDFLSLIRDQTISLIAIDEAHCLSQWGHDFRPSYLQIYPFIEELSNKPVVLALTATATPLVKKDICTNLHISDTQIVQTGYARENLRFHVVKGQNRDDYTINYIQKNQGEAGIIYAATRKEVERIYSFLQKKGIKAGKYHAGMREVDRTDFQDKFLYDEISVMVATSAFGMGIDKSNVRFVIHYHIPKNMESYYQEAGRAGRDGLISDCILLFAAQDIHLQKFLINQSEMDGEHKEQEYAKLRKMIGYCHTEICYQNYILQYFGDKELEPCGRCGNCTDERVQQNVTREAQMVLSCIKRMNQRFGKTMITKVLTGSQDKKIKSFKFEQLTTYGIMKDRSQKEVNDFIDFLTAEGYVQPTDDAFPVLILTNRGLDVLIGEVQVFKKEYIQPKIINTENELFQLLRELRKEIATKEKLPAYIVFSDETLKEMSVRQPEDLNEMLQIKGVGQKKLETYGAVFLNVILSYQKQKELI</sequence>
<evidence type="ECO:0000256" key="9">
    <source>
        <dbReference type="ARBA" id="ARBA00022833"/>
    </source>
</evidence>
<keyword evidence="21" id="KW-1185">Reference proteome</keyword>
<keyword evidence="10" id="KW-0067">ATP-binding</keyword>
<dbReference type="SMART" id="SM00490">
    <property type="entry name" value="HELICc"/>
    <property type="match status" value="1"/>
</dbReference>
<dbReference type="PROSITE" id="PS51194">
    <property type="entry name" value="HELICASE_CTER"/>
    <property type="match status" value="1"/>
</dbReference>
<dbReference type="GO" id="GO:0030894">
    <property type="term" value="C:replisome"/>
    <property type="evidence" value="ECO:0007669"/>
    <property type="project" value="TreeGrafter"/>
</dbReference>
<dbReference type="Pfam" id="PF16124">
    <property type="entry name" value="RecQ_Zn_bind"/>
    <property type="match status" value="1"/>
</dbReference>
<dbReference type="GO" id="GO:0006310">
    <property type="term" value="P:DNA recombination"/>
    <property type="evidence" value="ECO:0007669"/>
    <property type="project" value="UniProtKB-UniRule"/>
</dbReference>
<evidence type="ECO:0000256" key="8">
    <source>
        <dbReference type="ARBA" id="ARBA00022806"/>
    </source>
</evidence>
<comment type="similarity">
    <text evidence="3">Belongs to the helicase family. RecQ subfamily.</text>
</comment>
<dbReference type="GO" id="GO:0046872">
    <property type="term" value="F:metal ion binding"/>
    <property type="evidence" value="ECO:0007669"/>
    <property type="project" value="UniProtKB-KW"/>
</dbReference>
<evidence type="ECO:0000256" key="3">
    <source>
        <dbReference type="ARBA" id="ARBA00005446"/>
    </source>
</evidence>
<dbReference type="Pfam" id="PF09382">
    <property type="entry name" value="RQC"/>
    <property type="match status" value="1"/>
</dbReference>
<dbReference type="RefSeq" id="WP_263071072.1">
    <property type="nucleotide sequence ID" value="NZ_JAOUSF010000001.1"/>
</dbReference>
<dbReference type="InterPro" id="IPR010997">
    <property type="entry name" value="HRDC-like_sf"/>
</dbReference>
<dbReference type="PANTHER" id="PTHR13710:SF105">
    <property type="entry name" value="ATP-DEPENDENT DNA HELICASE Q1"/>
    <property type="match status" value="1"/>
</dbReference>
<keyword evidence="14" id="KW-0413">Isomerase</keyword>
<keyword evidence="12" id="KW-0233">DNA recombination</keyword>
<dbReference type="CDD" id="cd18794">
    <property type="entry name" value="SF2_C_RecQ"/>
    <property type="match status" value="1"/>
</dbReference>
<keyword evidence="8 20" id="KW-0347">Helicase</keyword>
<accession>A0AAE3LRN6</accession>
<keyword evidence="13" id="KW-0234">DNA repair</keyword>
<dbReference type="Proteomes" id="UP001209318">
    <property type="component" value="Unassembled WGS sequence"/>
</dbReference>
<evidence type="ECO:0000259" key="19">
    <source>
        <dbReference type="PROSITE" id="PS51194"/>
    </source>
</evidence>
<dbReference type="GO" id="GO:0043138">
    <property type="term" value="F:3'-5' DNA helicase activity"/>
    <property type="evidence" value="ECO:0007669"/>
    <property type="project" value="UniProtKB-EC"/>
</dbReference>
<keyword evidence="9" id="KW-0862">Zinc</keyword>
<feature type="domain" description="HRDC" evidence="17">
    <location>
        <begin position="516"/>
        <end position="596"/>
    </location>
</feature>
<dbReference type="InterPro" id="IPR004589">
    <property type="entry name" value="DNA_helicase_ATP-dep_RecQ"/>
</dbReference>
<protein>
    <recommendedName>
        <fullName evidence="16">DNA helicase RecQ</fullName>
        <ecNumber evidence="16">5.6.2.4</ecNumber>
    </recommendedName>
</protein>
<dbReference type="InterPro" id="IPR001650">
    <property type="entry name" value="Helicase_C-like"/>
</dbReference>
<dbReference type="Gene3D" id="1.10.150.80">
    <property type="entry name" value="HRDC domain"/>
    <property type="match status" value="1"/>
</dbReference>
<evidence type="ECO:0000256" key="1">
    <source>
        <dbReference type="ARBA" id="ARBA00001946"/>
    </source>
</evidence>
<dbReference type="InterPro" id="IPR027417">
    <property type="entry name" value="P-loop_NTPase"/>
</dbReference>
<name>A0AAE3LRN6_9BACI</name>
<feature type="domain" description="Helicase ATP-binding" evidence="18">
    <location>
        <begin position="29"/>
        <end position="198"/>
    </location>
</feature>
<keyword evidence="4" id="KW-0479">Metal-binding</keyword>
<dbReference type="Pfam" id="PF00570">
    <property type="entry name" value="HRDC"/>
    <property type="match status" value="1"/>
</dbReference>
<dbReference type="InterPro" id="IPR018982">
    <property type="entry name" value="RQC_domain"/>
</dbReference>
<dbReference type="InterPro" id="IPR014001">
    <property type="entry name" value="Helicase_ATP-bd"/>
</dbReference>
<feature type="domain" description="Helicase C-terminal" evidence="19">
    <location>
        <begin position="208"/>
        <end position="369"/>
    </location>
</feature>
<dbReference type="PROSITE" id="PS51192">
    <property type="entry name" value="HELICASE_ATP_BIND_1"/>
    <property type="match status" value="1"/>
</dbReference>
<evidence type="ECO:0000256" key="2">
    <source>
        <dbReference type="ARBA" id="ARBA00001947"/>
    </source>
</evidence>
<dbReference type="FunFam" id="1.10.150.80:FF:000002">
    <property type="entry name" value="ATP-dependent DNA helicase RecQ"/>
    <property type="match status" value="1"/>
</dbReference>
<dbReference type="SUPFAM" id="SSF47819">
    <property type="entry name" value="HRDC-like"/>
    <property type="match status" value="1"/>
</dbReference>
<dbReference type="NCBIfam" id="TIGR00614">
    <property type="entry name" value="recQ_fam"/>
    <property type="match status" value="1"/>
</dbReference>
<dbReference type="InterPro" id="IPR032284">
    <property type="entry name" value="RecQ_Zn-bd"/>
</dbReference>
<evidence type="ECO:0000256" key="14">
    <source>
        <dbReference type="ARBA" id="ARBA00023235"/>
    </source>
</evidence>
<dbReference type="InterPro" id="IPR044876">
    <property type="entry name" value="HRDC_dom_sf"/>
</dbReference>
<dbReference type="InterPro" id="IPR036388">
    <property type="entry name" value="WH-like_DNA-bd_sf"/>
</dbReference>
<dbReference type="GO" id="GO:0016787">
    <property type="term" value="F:hydrolase activity"/>
    <property type="evidence" value="ECO:0007669"/>
    <property type="project" value="UniProtKB-KW"/>
</dbReference>
<dbReference type="Pfam" id="PF00270">
    <property type="entry name" value="DEAD"/>
    <property type="match status" value="1"/>
</dbReference>
<dbReference type="Gene3D" id="3.40.50.300">
    <property type="entry name" value="P-loop containing nucleotide triphosphate hydrolases"/>
    <property type="match status" value="2"/>
</dbReference>
<gene>
    <name evidence="20" type="primary">recQ</name>
    <name evidence="20" type="ORF">OEV98_00010</name>
</gene>
<keyword evidence="6" id="KW-0227">DNA damage</keyword>
<dbReference type="PANTHER" id="PTHR13710">
    <property type="entry name" value="DNA HELICASE RECQ FAMILY MEMBER"/>
    <property type="match status" value="1"/>
</dbReference>
<evidence type="ECO:0000259" key="18">
    <source>
        <dbReference type="PROSITE" id="PS51192"/>
    </source>
</evidence>
<dbReference type="SUPFAM" id="SSF52540">
    <property type="entry name" value="P-loop containing nucleoside triphosphate hydrolases"/>
    <property type="match status" value="1"/>
</dbReference>